<feature type="domain" description="GRF-type" evidence="4">
    <location>
        <begin position="9"/>
        <end position="36"/>
    </location>
</feature>
<dbReference type="PANTHER" id="PTHR33248">
    <property type="entry name" value="ZINC ION-BINDING PROTEIN"/>
    <property type="match status" value="1"/>
</dbReference>
<proteinExistence type="predicted"/>
<sequence>MSEVNSNITCYCGLRAQIRTSWTNENPGRRFHACADVVSSGDPVLGSGEYGSSMVEGMVIPFSAVVSSEYGSSMVEGMVIPFSAVI</sequence>
<dbReference type="Pfam" id="PF06839">
    <property type="entry name" value="Zn_ribbon_GRF"/>
    <property type="match status" value="1"/>
</dbReference>
<reference evidence="5" key="1">
    <citation type="submission" date="2019-10" db="EMBL/GenBank/DDBJ databases">
        <authorList>
            <person name="Zhang R."/>
            <person name="Pan Y."/>
            <person name="Wang J."/>
            <person name="Ma R."/>
            <person name="Yu S."/>
        </authorList>
    </citation>
    <scope>NUCLEOTIDE SEQUENCE</scope>
    <source>
        <strain evidence="5">LA-IB0</strain>
        <tissue evidence="5">Leaf</tissue>
    </source>
</reference>
<dbReference type="Proteomes" id="UP000826271">
    <property type="component" value="Unassembled WGS sequence"/>
</dbReference>
<name>A0AAV6WYC0_9LAMI</name>
<gene>
    <name evidence="5" type="ORF">BUALT_Bualt11G0002800</name>
</gene>
<keyword evidence="3" id="KW-0862">Zinc</keyword>
<evidence type="ECO:0000259" key="4">
    <source>
        <dbReference type="Pfam" id="PF06839"/>
    </source>
</evidence>
<evidence type="ECO:0000313" key="5">
    <source>
        <dbReference type="EMBL" id="KAG8373237.1"/>
    </source>
</evidence>
<dbReference type="GO" id="GO:0008270">
    <property type="term" value="F:zinc ion binding"/>
    <property type="evidence" value="ECO:0007669"/>
    <property type="project" value="UniProtKB-KW"/>
</dbReference>
<dbReference type="InterPro" id="IPR010666">
    <property type="entry name" value="Znf_GRF"/>
</dbReference>
<keyword evidence="2" id="KW-0863">Zinc-finger</keyword>
<evidence type="ECO:0000256" key="1">
    <source>
        <dbReference type="ARBA" id="ARBA00022723"/>
    </source>
</evidence>
<keyword evidence="6" id="KW-1185">Reference proteome</keyword>
<comment type="caution">
    <text evidence="5">The sequence shown here is derived from an EMBL/GenBank/DDBJ whole genome shotgun (WGS) entry which is preliminary data.</text>
</comment>
<evidence type="ECO:0000256" key="2">
    <source>
        <dbReference type="ARBA" id="ARBA00022771"/>
    </source>
</evidence>
<accession>A0AAV6WYC0</accession>
<dbReference type="AlphaFoldDB" id="A0AAV6WYC0"/>
<evidence type="ECO:0000313" key="6">
    <source>
        <dbReference type="Proteomes" id="UP000826271"/>
    </source>
</evidence>
<dbReference type="EMBL" id="WHWC01000011">
    <property type="protein sequence ID" value="KAG8373237.1"/>
    <property type="molecule type" value="Genomic_DNA"/>
</dbReference>
<keyword evidence="1" id="KW-0479">Metal-binding</keyword>
<evidence type="ECO:0000256" key="3">
    <source>
        <dbReference type="ARBA" id="ARBA00022833"/>
    </source>
</evidence>
<protein>
    <recommendedName>
        <fullName evidence="4">GRF-type domain-containing protein</fullName>
    </recommendedName>
</protein>
<organism evidence="5 6">
    <name type="scientific">Buddleja alternifolia</name>
    <dbReference type="NCBI Taxonomy" id="168488"/>
    <lineage>
        <taxon>Eukaryota</taxon>
        <taxon>Viridiplantae</taxon>
        <taxon>Streptophyta</taxon>
        <taxon>Embryophyta</taxon>
        <taxon>Tracheophyta</taxon>
        <taxon>Spermatophyta</taxon>
        <taxon>Magnoliopsida</taxon>
        <taxon>eudicotyledons</taxon>
        <taxon>Gunneridae</taxon>
        <taxon>Pentapetalae</taxon>
        <taxon>asterids</taxon>
        <taxon>lamiids</taxon>
        <taxon>Lamiales</taxon>
        <taxon>Scrophulariaceae</taxon>
        <taxon>Buddlejeae</taxon>
        <taxon>Buddleja</taxon>
    </lineage>
</organism>